<sequence length="45" mass="5045">MKNRMWRERLQSTVTVDLASGPSSLGPSSMFFLLISNYGFSTFSP</sequence>
<protein>
    <submittedName>
        <fullName evidence="1">Uncharacterized protein</fullName>
    </submittedName>
</protein>
<evidence type="ECO:0000313" key="2">
    <source>
        <dbReference type="Proteomes" id="UP000269945"/>
    </source>
</evidence>
<dbReference type="Proteomes" id="UP000269945">
    <property type="component" value="Unassembled WGS sequence"/>
</dbReference>
<dbReference type="EMBL" id="CYRY02035781">
    <property type="protein sequence ID" value="VCX15725.1"/>
    <property type="molecule type" value="Genomic_DNA"/>
</dbReference>
<evidence type="ECO:0000313" key="1">
    <source>
        <dbReference type="EMBL" id="VCX15725.1"/>
    </source>
</evidence>
<reference evidence="1 2" key="1">
    <citation type="submission" date="2018-10" db="EMBL/GenBank/DDBJ databases">
        <authorList>
            <person name="Ekblom R."/>
            <person name="Jareborg N."/>
        </authorList>
    </citation>
    <scope>NUCLEOTIDE SEQUENCE [LARGE SCALE GENOMIC DNA]</scope>
    <source>
        <tissue evidence="1">Muscle</tissue>
    </source>
</reference>
<name>A0A9X9Q4U3_GULGU</name>
<accession>A0A9X9Q4U3</accession>
<organism evidence="1 2">
    <name type="scientific">Gulo gulo</name>
    <name type="common">Wolverine</name>
    <name type="synonym">Gluton</name>
    <dbReference type="NCBI Taxonomy" id="48420"/>
    <lineage>
        <taxon>Eukaryota</taxon>
        <taxon>Metazoa</taxon>
        <taxon>Chordata</taxon>
        <taxon>Craniata</taxon>
        <taxon>Vertebrata</taxon>
        <taxon>Euteleostomi</taxon>
        <taxon>Mammalia</taxon>
        <taxon>Eutheria</taxon>
        <taxon>Laurasiatheria</taxon>
        <taxon>Carnivora</taxon>
        <taxon>Caniformia</taxon>
        <taxon>Musteloidea</taxon>
        <taxon>Mustelidae</taxon>
        <taxon>Guloninae</taxon>
        <taxon>Gulo</taxon>
    </lineage>
</organism>
<comment type="caution">
    <text evidence="1">The sequence shown here is derived from an EMBL/GenBank/DDBJ whole genome shotgun (WGS) entry which is preliminary data.</text>
</comment>
<gene>
    <name evidence="1" type="ORF">BN2614_LOCUS1</name>
</gene>
<keyword evidence="2" id="KW-1185">Reference proteome</keyword>
<proteinExistence type="predicted"/>
<dbReference type="AlphaFoldDB" id="A0A9X9Q4U3"/>